<dbReference type="Gene3D" id="3.40.50.2300">
    <property type="match status" value="2"/>
</dbReference>
<dbReference type="KEGG" id="sarm:DVA86_25390"/>
<dbReference type="InterPro" id="IPR028082">
    <property type="entry name" value="Peripla_BP_I"/>
</dbReference>
<dbReference type="InterPro" id="IPR001761">
    <property type="entry name" value="Peripla_BP/Lac1_sug-bd_dom"/>
</dbReference>
<reference evidence="5 6" key="1">
    <citation type="submission" date="2018-07" db="EMBL/GenBank/DDBJ databases">
        <title>Draft genome of the type strain Streptomyces armeniacus ATCC 15676.</title>
        <authorList>
            <person name="Labana P."/>
            <person name="Gosse J.T."/>
            <person name="Boddy C.N."/>
        </authorList>
    </citation>
    <scope>NUCLEOTIDE SEQUENCE [LARGE SCALE GENOMIC DNA]</scope>
    <source>
        <strain evidence="5 6">ATCC 15676</strain>
    </source>
</reference>
<dbReference type="InterPro" id="IPR010982">
    <property type="entry name" value="Lambda_DNA-bd_dom_sf"/>
</dbReference>
<organism evidence="5 6">
    <name type="scientific">Streptomyces armeniacus</name>
    <dbReference type="NCBI Taxonomy" id="83291"/>
    <lineage>
        <taxon>Bacteria</taxon>
        <taxon>Bacillati</taxon>
        <taxon>Actinomycetota</taxon>
        <taxon>Actinomycetes</taxon>
        <taxon>Kitasatosporales</taxon>
        <taxon>Streptomycetaceae</taxon>
        <taxon>Streptomyces</taxon>
    </lineage>
</organism>
<proteinExistence type="predicted"/>
<dbReference type="CDD" id="cd06267">
    <property type="entry name" value="PBP1_LacI_sugar_binding-like"/>
    <property type="match status" value="1"/>
</dbReference>
<evidence type="ECO:0000256" key="2">
    <source>
        <dbReference type="ARBA" id="ARBA00023125"/>
    </source>
</evidence>
<evidence type="ECO:0000313" key="6">
    <source>
        <dbReference type="Proteomes" id="UP000254425"/>
    </source>
</evidence>
<dbReference type="PROSITE" id="PS50932">
    <property type="entry name" value="HTH_LACI_2"/>
    <property type="match status" value="1"/>
</dbReference>
<dbReference type="CDD" id="cd01392">
    <property type="entry name" value="HTH_LacI"/>
    <property type="match status" value="1"/>
</dbReference>
<keyword evidence="3" id="KW-0804">Transcription</keyword>
<keyword evidence="1" id="KW-0805">Transcription regulation</keyword>
<name>A0A345XV21_9ACTN</name>
<dbReference type="Proteomes" id="UP000254425">
    <property type="component" value="Chromosome"/>
</dbReference>
<evidence type="ECO:0000259" key="4">
    <source>
        <dbReference type="PROSITE" id="PS50932"/>
    </source>
</evidence>
<dbReference type="SMART" id="SM00354">
    <property type="entry name" value="HTH_LACI"/>
    <property type="match status" value="1"/>
</dbReference>
<keyword evidence="6" id="KW-1185">Reference proteome</keyword>
<dbReference type="Pfam" id="PF00532">
    <property type="entry name" value="Peripla_BP_1"/>
    <property type="match status" value="1"/>
</dbReference>
<evidence type="ECO:0000256" key="1">
    <source>
        <dbReference type="ARBA" id="ARBA00023015"/>
    </source>
</evidence>
<dbReference type="EMBL" id="CP031320">
    <property type="protein sequence ID" value="AXK35487.1"/>
    <property type="molecule type" value="Genomic_DNA"/>
</dbReference>
<dbReference type="PROSITE" id="PS00356">
    <property type="entry name" value="HTH_LACI_1"/>
    <property type="match status" value="1"/>
</dbReference>
<protein>
    <submittedName>
        <fullName evidence="5">LacI family transcriptional regulator</fullName>
    </submittedName>
</protein>
<dbReference type="AlphaFoldDB" id="A0A345XV21"/>
<dbReference type="RefSeq" id="WP_208881683.1">
    <property type="nucleotide sequence ID" value="NZ_CP031320.1"/>
</dbReference>
<dbReference type="GO" id="GO:0000976">
    <property type="term" value="F:transcription cis-regulatory region binding"/>
    <property type="evidence" value="ECO:0007669"/>
    <property type="project" value="TreeGrafter"/>
</dbReference>
<evidence type="ECO:0000256" key="3">
    <source>
        <dbReference type="ARBA" id="ARBA00023163"/>
    </source>
</evidence>
<keyword evidence="2" id="KW-0238">DNA-binding</keyword>
<dbReference type="PANTHER" id="PTHR30146">
    <property type="entry name" value="LACI-RELATED TRANSCRIPTIONAL REPRESSOR"/>
    <property type="match status" value="1"/>
</dbReference>
<feature type="domain" description="HTH lacI-type" evidence="4">
    <location>
        <begin position="12"/>
        <end position="66"/>
    </location>
</feature>
<dbReference type="GO" id="GO:0003700">
    <property type="term" value="F:DNA-binding transcription factor activity"/>
    <property type="evidence" value="ECO:0007669"/>
    <property type="project" value="TreeGrafter"/>
</dbReference>
<dbReference type="Pfam" id="PF00356">
    <property type="entry name" value="LacI"/>
    <property type="match status" value="1"/>
</dbReference>
<dbReference type="SUPFAM" id="SSF47413">
    <property type="entry name" value="lambda repressor-like DNA-binding domains"/>
    <property type="match status" value="1"/>
</dbReference>
<dbReference type="SUPFAM" id="SSF53822">
    <property type="entry name" value="Periplasmic binding protein-like I"/>
    <property type="match status" value="1"/>
</dbReference>
<dbReference type="InterPro" id="IPR000843">
    <property type="entry name" value="HTH_LacI"/>
</dbReference>
<dbReference type="PANTHER" id="PTHR30146:SF109">
    <property type="entry name" value="HTH-TYPE TRANSCRIPTIONAL REGULATOR GALS"/>
    <property type="match status" value="1"/>
</dbReference>
<evidence type="ECO:0000313" key="5">
    <source>
        <dbReference type="EMBL" id="AXK35487.1"/>
    </source>
</evidence>
<gene>
    <name evidence="5" type="ORF">DVA86_25390</name>
</gene>
<dbReference type="Gene3D" id="1.10.260.40">
    <property type="entry name" value="lambda repressor-like DNA-binding domains"/>
    <property type="match status" value="1"/>
</dbReference>
<sequence length="340" mass="36638">MTERRASDAGAPTMRDVAARAGVSAMTVSRVLKDDARVSEASRERVLRAVDALGYRRNETARRLRLGSSGMIVLIVTNLANPFYSRLALGVQEVASEHGLRVVLSNTAEEYERERSAVADFASRQMDGMIVVPAGSNHRHLTPSALRGMPVVLASRPPAGMDADCVLVDDFGGAEEATRQLLADGHRKIGFLGNPPALYTGAERFRGYWSAHEAAGVEPDERHIRRGLADVGTAERAATALLADPEPPTALFCTNNRLTKGAIRAVRTLGRPVALAGFDDFDLAEVLGLPLTIVSYDADEIGRRAAQMLIDRINDRSEAPLPARRTVVPTHVIRYGGAPA</sequence>
<accession>A0A345XV21</accession>